<name>A0A8T1CXE5_9STRA</name>
<dbReference type="Proteomes" id="UP000736787">
    <property type="component" value="Unassembled WGS sequence"/>
</dbReference>
<reference evidence="1" key="1">
    <citation type="submission" date="2018-10" db="EMBL/GenBank/DDBJ databases">
        <title>Effector identification in a new, highly contiguous assembly of the strawberry crown rot pathogen Phytophthora cactorum.</title>
        <authorList>
            <person name="Armitage A.D."/>
            <person name="Nellist C.F."/>
            <person name="Bates H."/>
            <person name="Vickerstaff R.J."/>
            <person name="Harrison R.J."/>
        </authorList>
    </citation>
    <scope>NUCLEOTIDE SEQUENCE</scope>
    <source>
        <strain evidence="1">4040</strain>
    </source>
</reference>
<dbReference type="EMBL" id="RCMK01000432">
    <property type="protein sequence ID" value="KAG2929061.1"/>
    <property type="molecule type" value="Genomic_DNA"/>
</dbReference>
<dbReference type="VEuPathDB" id="FungiDB:PC110_g14106"/>
<protein>
    <submittedName>
        <fullName evidence="1">Uncharacterized protein</fullName>
    </submittedName>
</protein>
<comment type="caution">
    <text evidence="1">The sequence shown here is derived from an EMBL/GenBank/DDBJ whole genome shotgun (WGS) entry which is preliminary data.</text>
</comment>
<evidence type="ECO:0000313" key="2">
    <source>
        <dbReference type="Proteomes" id="UP000736787"/>
    </source>
</evidence>
<organism evidence="1 2">
    <name type="scientific">Phytophthora cactorum</name>
    <dbReference type="NCBI Taxonomy" id="29920"/>
    <lineage>
        <taxon>Eukaryota</taxon>
        <taxon>Sar</taxon>
        <taxon>Stramenopiles</taxon>
        <taxon>Oomycota</taxon>
        <taxon>Peronosporomycetes</taxon>
        <taxon>Peronosporales</taxon>
        <taxon>Peronosporaceae</taxon>
        <taxon>Phytophthora</taxon>
    </lineage>
</organism>
<proteinExistence type="predicted"/>
<sequence length="407" mass="42785">MDMAAMFGSNLYIIVERYTAGQNCSSQNLASIKTFLADSRCHRTGTAASYKATRKGDGSATIDIFTDSSCSTDGMTLTVTAAQARVNSCANDANGILDTKVYFSEVYLLSTVTYESGVGGCKAPVVPTQLFTTVATEGSCEASSACIGTAPPYNGTLCSSTSNYQNDVAAAFGPSPYVIVEKYTAGKSCDMGELSSIQSYIADTKCHRTSSTTSFRAIRKTDGSSTIMTYANSGSCRLVPKTFAVTTDQAIGNSCSQGSTGVVDTKLYGGGAMPLFLTVTAVYDNTKTSNCMAPAIPMQWVATTLSVDDCVPTVGCQYSGPLYTSTVCSNTKTYQQDVAAAFGWNHSSSTKSFIATSGMDGLVRIDFYTSSSSCGFEKSTLTVTAAQAKGNMCISTGFIDIKVFTPY</sequence>
<dbReference type="PANTHER" id="PTHR33714">
    <property type="entry name" value="COUNTING FACTOR-ASSOCIATED PROTEIN A-RELATED"/>
    <property type="match status" value="1"/>
</dbReference>
<accession>A0A8T1CXE5</accession>
<gene>
    <name evidence="1" type="ORF">PC117_g14110</name>
</gene>
<dbReference type="PANTHER" id="PTHR33714:SF3">
    <property type="entry name" value="COUNTING FACTOR-ASSOCIATED PROTEIN A-RELATED"/>
    <property type="match status" value="1"/>
</dbReference>
<dbReference type="AlphaFoldDB" id="A0A8T1CXE5"/>
<evidence type="ECO:0000313" key="1">
    <source>
        <dbReference type="EMBL" id="KAG2929061.1"/>
    </source>
</evidence>